<comment type="caution">
    <text evidence="2">The sequence shown here is derived from an EMBL/GenBank/DDBJ whole genome shotgun (WGS) entry which is preliminary data.</text>
</comment>
<evidence type="ECO:0000313" key="3">
    <source>
        <dbReference type="Proteomes" id="UP001549055"/>
    </source>
</evidence>
<dbReference type="Proteomes" id="UP001549055">
    <property type="component" value="Unassembled WGS sequence"/>
</dbReference>
<feature type="region of interest" description="Disordered" evidence="1">
    <location>
        <begin position="479"/>
        <end position="507"/>
    </location>
</feature>
<dbReference type="NCBIfam" id="TIGR01363">
    <property type="entry name" value="strep_his_triad"/>
    <property type="match status" value="2"/>
</dbReference>
<dbReference type="GO" id="GO:0006508">
    <property type="term" value="P:proteolysis"/>
    <property type="evidence" value="ECO:0007669"/>
    <property type="project" value="UniProtKB-KW"/>
</dbReference>
<gene>
    <name evidence="2" type="ORF">ABID27_001471</name>
</gene>
<keyword evidence="2" id="KW-0378">Hydrolase</keyword>
<name>A0ABV2JNB4_9STRE</name>
<dbReference type="Pfam" id="PF04270">
    <property type="entry name" value="Strep_his_triad"/>
    <property type="match status" value="6"/>
</dbReference>
<dbReference type="EMBL" id="JBEPMK010000005">
    <property type="protein sequence ID" value="MET3644840.1"/>
    <property type="molecule type" value="Genomic_DNA"/>
</dbReference>
<protein>
    <submittedName>
        <fullName evidence="2">Histidine triad protein (Predicted protease)</fullName>
    </submittedName>
</protein>
<keyword evidence="3" id="KW-1185">Reference proteome</keyword>
<accession>A0ABV2JNB4</accession>
<reference evidence="2 3" key="1">
    <citation type="submission" date="2024-06" db="EMBL/GenBank/DDBJ databases">
        <title>Genomic Encyclopedia of Type Strains, Phase IV (KMG-IV): sequencing the most valuable type-strain genomes for metagenomic binning, comparative biology and taxonomic classification.</title>
        <authorList>
            <person name="Goeker M."/>
        </authorList>
    </citation>
    <scope>NUCLEOTIDE SEQUENCE [LARGE SCALE GENOMIC DNA]</scope>
    <source>
        <strain evidence="2 3">DSM 15349</strain>
    </source>
</reference>
<dbReference type="Gene3D" id="3.10.50.90">
    <property type="match status" value="4"/>
</dbReference>
<feature type="compositionally biased region" description="Polar residues" evidence="1">
    <location>
        <begin position="608"/>
        <end position="620"/>
    </location>
</feature>
<feature type="region of interest" description="Disordered" evidence="1">
    <location>
        <begin position="597"/>
        <end position="647"/>
    </location>
</feature>
<dbReference type="SUPFAM" id="SSF142887">
    <property type="entry name" value="PhtA domain-like"/>
    <property type="match status" value="3"/>
</dbReference>
<evidence type="ECO:0000313" key="2">
    <source>
        <dbReference type="EMBL" id="MET3644840.1"/>
    </source>
</evidence>
<feature type="compositionally biased region" description="Acidic residues" evidence="1">
    <location>
        <begin position="623"/>
        <end position="637"/>
    </location>
</feature>
<keyword evidence="2" id="KW-0645">Protease</keyword>
<organism evidence="2 3">
    <name type="scientific">Streptococcus gallinaceus</name>
    <dbReference type="NCBI Taxonomy" id="165758"/>
    <lineage>
        <taxon>Bacteria</taxon>
        <taxon>Bacillati</taxon>
        <taxon>Bacillota</taxon>
        <taxon>Bacilli</taxon>
        <taxon>Lactobacillales</taxon>
        <taxon>Streptococcaceae</taxon>
        <taxon>Streptococcus</taxon>
    </lineage>
</organism>
<proteinExistence type="predicted"/>
<feature type="region of interest" description="Disordered" evidence="1">
    <location>
        <begin position="351"/>
        <end position="391"/>
    </location>
</feature>
<feature type="compositionally biased region" description="Basic and acidic residues" evidence="1">
    <location>
        <begin position="482"/>
        <end position="500"/>
    </location>
</feature>
<evidence type="ECO:0000256" key="1">
    <source>
        <dbReference type="SAM" id="MobiDB-lite"/>
    </source>
</evidence>
<dbReference type="InterPro" id="IPR006270">
    <property type="entry name" value="Strep_his_triad_rpt"/>
</dbReference>
<dbReference type="GO" id="GO:0008233">
    <property type="term" value="F:peptidase activity"/>
    <property type="evidence" value="ECO:0007669"/>
    <property type="project" value="UniProtKB-KW"/>
</dbReference>
<dbReference type="InterPro" id="IPR023832">
    <property type="entry name" value="His_triad_protein"/>
</dbReference>
<sequence>MKKHYIYGSVVAIILSFAGYQAGHYQAKAEIGASQKVAYIDGKAEKTKALANKEKTPDEISDEEGIHAEQIVVKITDKGYVTSHGDHFHFFNGKVPYDAIISEELIMKDPHYVFKSSDVINEVRDGYIIKVDGAYYLYLKPGSKKVNIRTKAQIEAEQKKWGGHSRALSGQASASQLASAAAQGRYTTDDGYVFSPTDIIDDFGDAFLVPHGDHFHYIPKKDLSPAELQAAQAYWDQKQGKSSGNSSVSYGVPSNSWTGYDAPRHQVSPLSQPSHSAGNWRELLRQLYNLPRNQRHVEPDGLVFDPAQITRRVPQGVVVPHGNHYHMIPYSQMSPLEQEIVRSIPIGANVSGFHEPERVNPPQQKPQPQPIAHQPQPAQPSPKPIVSEEHHGGKHVTYFTPIAERPGKPNSKIIYSPEEVAAAKAAGKYATSDGYIFDAKDIKEDLGEAYIIPHMTHEHWVPKEDLSPAERKAAEEFLAGKSTEKTVDKPVEKPVEKPAESAEPTNPLANLSAKELYERVAPAKIVPVEKMSYNAAYAVKVSDDYIIIPHTDHYHNLKFSWFDEKLYTAPDGYTLEQFFATIKYYIAHPDELPAKDGWGHSSDYGHGSNASDPETNNFSPSEEPADKEDGADEDNTEEGAKVTGPEMDALEERLWASLKVAEEMADATVKEKISDAVDALFDRQNDLKVGGEDSIAKINADLDTLCKQYNFKA</sequence>
<dbReference type="InterPro" id="IPR037228">
    <property type="entry name" value="PhtA_dom_sf"/>
</dbReference>